<keyword evidence="3" id="KW-1185">Reference proteome</keyword>
<dbReference type="Gene3D" id="2.40.160.20">
    <property type="match status" value="1"/>
</dbReference>
<name>A0AAD6MUU0_9EURO</name>
<feature type="signal peptide" evidence="1">
    <location>
        <begin position="1"/>
        <end position="22"/>
    </location>
</feature>
<comment type="caution">
    <text evidence="2">The sequence shown here is derived from an EMBL/GenBank/DDBJ whole genome shotgun (WGS) entry which is preliminary data.</text>
</comment>
<gene>
    <name evidence="2" type="ORF">N7493_006740</name>
</gene>
<evidence type="ECO:0000256" key="1">
    <source>
        <dbReference type="SAM" id="SignalP"/>
    </source>
</evidence>
<dbReference type="InterPro" id="IPR020915">
    <property type="entry name" value="UPF0311"/>
</dbReference>
<organism evidence="2 3">
    <name type="scientific">Penicillium malachiteum</name>
    <dbReference type="NCBI Taxonomy" id="1324776"/>
    <lineage>
        <taxon>Eukaryota</taxon>
        <taxon>Fungi</taxon>
        <taxon>Dikarya</taxon>
        <taxon>Ascomycota</taxon>
        <taxon>Pezizomycotina</taxon>
        <taxon>Eurotiomycetes</taxon>
        <taxon>Eurotiomycetidae</taxon>
        <taxon>Eurotiales</taxon>
        <taxon>Aspergillaceae</taxon>
        <taxon>Penicillium</taxon>
    </lineage>
</organism>
<dbReference type="Pfam" id="PF11578">
    <property type="entry name" value="DUF3237"/>
    <property type="match status" value="1"/>
</dbReference>
<evidence type="ECO:0000313" key="2">
    <source>
        <dbReference type="EMBL" id="KAJ5719862.1"/>
    </source>
</evidence>
<evidence type="ECO:0008006" key="4">
    <source>
        <dbReference type="Google" id="ProtNLM"/>
    </source>
</evidence>
<dbReference type="Proteomes" id="UP001215712">
    <property type="component" value="Unassembled WGS sequence"/>
</dbReference>
<dbReference type="PANTHER" id="PTHR37315">
    <property type="entry name" value="UPF0311 PROTEIN BLR7842"/>
    <property type="match status" value="1"/>
</dbReference>
<dbReference type="PANTHER" id="PTHR37315:SF1">
    <property type="entry name" value="UPF0311 PROTEIN BLR7842"/>
    <property type="match status" value="1"/>
</dbReference>
<keyword evidence="1" id="KW-0732">Signal</keyword>
<sequence length="182" mass="20152">MNYKKLLTVLFTTFPFSQPTYASATPPTPSLSYLYTAYVLCAPSIYEAQNPTGIQKAIPIIGGNFTGPRLSGKILDLGADWGSTDPQTGIFSANTRYNLQTHDGANLFLQTSGPKQEDGHLHLRIDILTGDKRYYWLNNIVAFGILQNVGESDEGISTLRIDAWHMTNEYNSTTFVNGTTYQ</sequence>
<dbReference type="AlphaFoldDB" id="A0AAD6MUU0"/>
<reference evidence="2" key="1">
    <citation type="journal article" date="2023" name="IMA Fungus">
        <title>Comparative genomic study of the Penicillium genus elucidates a diverse pangenome and 15 lateral gene transfer events.</title>
        <authorList>
            <person name="Petersen C."/>
            <person name="Sorensen T."/>
            <person name="Nielsen M.R."/>
            <person name="Sondergaard T.E."/>
            <person name="Sorensen J.L."/>
            <person name="Fitzpatrick D.A."/>
            <person name="Frisvad J.C."/>
            <person name="Nielsen K.L."/>
        </authorList>
    </citation>
    <scope>NUCLEOTIDE SEQUENCE</scope>
    <source>
        <strain evidence="2">IBT 17514</strain>
    </source>
</reference>
<dbReference type="EMBL" id="JAQJAN010000009">
    <property type="protein sequence ID" value="KAJ5719862.1"/>
    <property type="molecule type" value="Genomic_DNA"/>
</dbReference>
<proteinExistence type="predicted"/>
<evidence type="ECO:0000313" key="3">
    <source>
        <dbReference type="Proteomes" id="UP001215712"/>
    </source>
</evidence>
<reference evidence="2" key="2">
    <citation type="submission" date="2023-01" db="EMBL/GenBank/DDBJ databases">
        <authorList>
            <person name="Petersen C."/>
        </authorList>
    </citation>
    <scope>NUCLEOTIDE SEQUENCE</scope>
    <source>
        <strain evidence="2">IBT 17514</strain>
    </source>
</reference>
<accession>A0AAD6MUU0</accession>
<protein>
    <recommendedName>
        <fullName evidence="4">Scytalone dehydratase</fullName>
    </recommendedName>
</protein>
<feature type="chain" id="PRO_5042098237" description="Scytalone dehydratase" evidence="1">
    <location>
        <begin position="23"/>
        <end position="182"/>
    </location>
</feature>